<dbReference type="GO" id="GO:0005506">
    <property type="term" value="F:iron ion binding"/>
    <property type="evidence" value="ECO:0007669"/>
    <property type="project" value="InterPro"/>
</dbReference>
<feature type="compositionally biased region" description="Polar residues" evidence="9">
    <location>
        <begin position="1"/>
        <end position="26"/>
    </location>
</feature>
<dbReference type="InterPro" id="IPR001128">
    <property type="entry name" value="Cyt_P450"/>
</dbReference>
<name>A0A9X7WG54_9MYCO</name>
<dbReference type="Pfam" id="PF00067">
    <property type="entry name" value="p450"/>
    <property type="match status" value="2"/>
</dbReference>
<proteinExistence type="inferred from homology"/>
<evidence type="ECO:0000256" key="5">
    <source>
        <dbReference type="ARBA" id="ARBA00023002"/>
    </source>
</evidence>
<dbReference type="SUPFAM" id="SSF48264">
    <property type="entry name" value="Cytochrome P450"/>
    <property type="match status" value="1"/>
</dbReference>
<dbReference type="Gene3D" id="1.10.630.10">
    <property type="entry name" value="Cytochrome P450"/>
    <property type="match status" value="1"/>
</dbReference>
<dbReference type="InterPro" id="IPR017972">
    <property type="entry name" value="Cyt_P450_CS"/>
</dbReference>
<dbReference type="PRINTS" id="PR00385">
    <property type="entry name" value="P450"/>
</dbReference>
<keyword evidence="3 8" id="KW-0349">Heme</keyword>
<evidence type="ECO:0000256" key="6">
    <source>
        <dbReference type="ARBA" id="ARBA00023004"/>
    </source>
</evidence>
<feature type="region of interest" description="Disordered" evidence="9">
    <location>
        <begin position="1"/>
        <end position="32"/>
    </location>
</feature>
<protein>
    <submittedName>
        <fullName evidence="10">Cytochrome P450</fullName>
    </submittedName>
</protein>
<dbReference type="PROSITE" id="PS00086">
    <property type="entry name" value="CYTOCHROME_P450"/>
    <property type="match status" value="1"/>
</dbReference>
<keyword evidence="7 8" id="KW-0503">Monooxygenase</keyword>
<evidence type="ECO:0000256" key="3">
    <source>
        <dbReference type="ARBA" id="ARBA00022617"/>
    </source>
</evidence>
<keyword evidence="6 8" id="KW-0408">Iron</keyword>
<dbReference type="GO" id="GO:0020037">
    <property type="term" value="F:heme binding"/>
    <property type="evidence" value="ECO:0007669"/>
    <property type="project" value="InterPro"/>
</dbReference>
<comment type="cofactor">
    <cofactor evidence="1">
        <name>heme</name>
        <dbReference type="ChEBI" id="CHEBI:30413"/>
    </cofactor>
</comment>
<organism evidence="10 11">
    <name type="scientific">Mycolicibacter heraklionensis</name>
    <dbReference type="NCBI Taxonomy" id="512402"/>
    <lineage>
        <taxon>Bacteria</taxon>
        <taxon>Bacillati</taxon>
        <taxon>Actinomycetota</taxon>
        <taxon>Actinomycetes</taxon>
        <taxon>Mycobacteriales</taxon>
        <taxon>Mycobacteriaceae</taxon>
        <taxon>Mycolicibacter</taxon>
    </lineage>
</organism>
<dbReference type="GO" id="GO:0004497">
    <property type="term" value="F:monooxygenase activity"/>
    <property type="evidence" value="ECO:0007669"/>
    <property type="project" value="UniProtKB-KW"/>
</dbReference>
<dbReference type="InterPro" id="IPR036396">
    <property type="entry name" value="Cyt_P450_sf"/>
</dbReference>
<dbReference type="Proteomes" id="UP000825008">
    <property type="component" value="Chromosome"/>
</dbReference>
<evidence type="ECO:0000256" key="9">
    <source>
        <dbReference type="SAM" id="MobiDB-lite"/>
    </source>
</evidence>
<sequence length="356" mass="38907">MAHPNTGTDTPGTFNPGRTASRNPTTPGDLPLDGAEHRRLRALVAKAFSPRAAERMRGACIDVITELVDQCAAIGRCEFVAEIARWYPIAIIGSLLGAPRNDWEQLSEWVTGLSKAMSIEVAQYEAEILRAWNGLEGYIEQLIAVRRSKPADDLISELLRAEEDGDRLSHDELIALVVILFNAGIDTTRHQLAAAMQVLVDHPDQWKTLSRCPELVPQAVEEVLRYAPVNFRVLRKAVVDVDLGGVTFPSGSFVVANTAAANRDPAAFEDPDRFDIARTGTPAMLTFGGGVHYCLGVHLARIELVEALRVLTARMSNPRQIGPAPWKPVTELTGPQVLPLEFVGRDSLSPTQPTTR</sequence>
<reference evidence="10" key="1">
    <citation type="submission" date="2021-08" db="EMBL/GenBank/DDBJ databases">
        <title>Whole genome sequencing of non-tuberculosis mycobacteria type-strains.</title>
        <authorList>
            <person name="Igarashi Y."/>
            <person name="Osugi A."/>
            <person name="Mitarai S."/>
        </authorList>
    </citation>
    <scope>NUCLEOTIDE SEQUENCE</scope>
    <source>
        <strain evidence="10">JCM 30995</strain>
    </source>
</reference>
<dbReference type="PANTHER" id="PTHR46696">
    <property type="entry name" value="P450, PUTATIVE (EUROFUNG)-RELATED"/>
    <property type="match status" value="1"/>
</dbReference>
<dbReference type="FunFam" id="1.10.630.10:FF:000018">
    <property type="entry name" value="Cytochrome P450 monooxygenase"/>
    <property type="match status" value="1"/>
</dbReference>
<evidence type="ECO:0000256" key="2">
    <source>
        <dbReference type="ARBA" id="ARBA00010617"/>
    </source>
</evidence>
<keyword evidence="5 8" id="KW-0560">Oxidoreductase</keyword>
<dbReference type="GO" id="GO:0016705">
    <property type="term" value="F:oxidoreductase activity, acting on paired donors, with incorporation or reduction of molecular oxygen"/>
    <property type="evidence" value="ECO:0007669"/>
    <property type="project" value="InterPro"/>
</dbReference>
<evidence type="ECO:0000256" key="7">
    <source>
        <dbReference type="ARBA" id="ARBA00023033"/>
    </source>
</evidence>
<accession>A0A9X7WG54</accession>
<evidence type="ECO:0000256" key="4">
    <source>
        <dbReference type="ARBA" id="ARBA00022723"/>
    </source>
</evidence>
<dbReference type="PRINTS" id="PR00359">
    <property type="entry name" value="BP450"/>
</dbReference>
<dbReference type="EMBL" id="CP080997">
    <property type="protein sequence ID" value="QZA06610.1"/>
    <property type="molecule type" value="Genomic_DNA"/>
</dbReference>
<keyword evidence="4 8" id="KW-0479">Metal-binding</keyword>
<evidence type="ECO:0000256" key="8">
    <source>
        <dbReference type="RuleBase" id="RU000461"/>
    </source>
</evidence>
<dbReference type="PANTHER" id="PTHR46696:SF1">
    <property type="entry name" value="CYTOCHROME P450 YJIB-RELATED"/>
    <property type="match status" value="1"/>
</dbReference>
<comment type="similarity">
    <text evidence="2 8">Belongs to the cytochrome P450 family.</text>
</comment>
<dbReference type="InterPro" id="IPR002397">
    <property type="entry name" value="Cyt_P450_B"/>
</dbReference>
<evidence type="ECO:0000313" key="10">
    <source>
        <dbReference type="EMBL" id="QZA06610.1"/>
    </source>
</evidence>
<gene>
    <name evidence="10" type="ORF">K3U94_16605</name>
</gene>
<dbReference type="KEGG" id="mher:K3U94_16605"/>
<evidence type="ECO:0000256" key="1">
    <source>
        <dbReference type="ARBA" id="ARBA00001971"/>
    </source>
</evidence>
<evidence type="ECO:0000313" key="11">
    <source>
        <dbReference type="Proteomes" id="UP000825008"/>
    </source>
</evidence>
<dbReference type="AlphaFoldDB" id="A0A9X7WG54"/>